<evidence type="ECO:0000313" key="2">
    <source>
        <dbReference type="Proteomes" id="UP000031982"/>
    </source>
</evidence>
<organism evidence="1 2">
    <name type="scientific">Bacillus badius</name>
    <dbReference type="NCBI Taxonomy" id="1455"/>
    <lineage>
        <taxon>Bacteria</taxon>
        <taxon>Bacillati</taxon>
        <taxon>Bacillota</taxon>
        <taxon>Bacilli</taxon>
        <taxon>Bacillales</taxon>
        <taxon>Bacillaceae</taxon>
        <taxon>Pseudobacillus</taxon>
    </lineage>
</organism>
<name>A0ABR5AZP7_BACBA</name>
<gene>
    <name evidence="1" type="ORF">SD77_0075</name>
</gene>
<reference evidence="1 2" key="1">
    <citation type="submission" date="2015-01" db="EMBL/GenBank/DDBJ databases">
        <title>Genome Assembly of Bacillus badius MTCC 1458.</title>
        <authorList>
            <person name="Verma A."/>
            <person name="Khatri I."/>
            <person name="Mual P."/>
            <person name="Subramanian S."/>
            <person name="Krishnamurthi S."/>
        </authorList>
    </citation>
    <scope>NUCLEOTIDE SEQUENCE [LARGE SCALE GENOMIC DNA]</scope>
    <source>
        <strain evidence="1 2">MTCC 1458</strain>
    </source>
</reference>
<keyword evidence="2" id="KW-1185">Reference proteome</keyword>
<dbReference type="Proteomes" id="UP000031982">
    <property type="component" value="Unassembled WGS sequence"/>
</dbReference>
<evidence type="ECO:0008006" key="3">
    <source>
        <dbReference type="Google" id="ProtNLM"/>
    </source>
</evidence>
<protein>
    <recommendedName>
        <fullName evidence="3">DUF3990 domain-containing protein</fullName>
    </recommendedName>
</protein>
<proteinExistence type="predicted"/>
<comment type="caution">
    <text evidence="1">The sequence shown here is derived from an EMBL/GenBank/DDBJ whole genome shotgun (WGS) entry which is preliminary data.</text>
</comment>
<sequence>MERKAYRGVSYGEAKKVVLEQKYERSELRAFTNGAAARSLFGQGIYLINDLGLAAQYAFCHAEVEGDETAVVLHQKICFNHPFILNYQFSEARLRKDALRWKYAGKHAPDPVHPPDSLELSRQIGSTIKDYLLAFSYDGIIYHVDDEIIYYVLYDQQKQIRDIDVEIAFNIKKPCKVERVDSLLL</sequence>
<evidence type="ECO:0000313" key="1">
    <source>
        <dbReference type="EMBL" id="KIL80227.1"/>
    </source>
</evidence>
<dbReference type="EMBL" id="JXLP01000001">
    <property type="protein sequence ID" value="KIL80227.1"/>
    <property type="molecule type" value="Genomic_DNA"/>
</dbReference>
<accession>A0ABR5AZP7</accession>
<dbReference type="RefSeq" id="WP_052477210.1">
    <property type="nucleotide sequence ID" value="NZ_JARTHD010000022.1"/>
</dbReference>